<protein>
    <submittedName>
        <fullName evidence="3">Type VI secretion system lipoprotein TssJ</fullName>
    </submittedName>
</protein>
<dbReference type="PANTHER" id="PTHR37625">
    <property type="entry name" value="OUTER MEMBRANE LIPOPROTEIN-RELATED"/>
    <property type="match status" value="1"/>
</dbReference>
<evidence type="ECO:0000313" key="3">
    <source>
        <dbReference type="EMBL" id="QOD00118.1"/>
    </source>
</evidence>
<evidence type="ECO:0000313" key="2">
    <source>
        <dbReference type="EMBL" id="BAW22796.1"/>
    </source>
</evidence>
<dbReference type="NCBIfam" id="TIGR03352">
    <property type="entry name" value="VI_chp_3"/>
    <property type="match status" value="1"/>
</dbReference>
<reference evidence="2 4" key="1">
    <citation type="submission" date="2015-11" db="EMBL/GenBank/DDBJ databases">
        <title>Complete genome sequencing of a biphenyl-degrading bacterium, Pseudomonas putida KF715 (=NBRC110667).</title>
        <authorList>
            <person name="Suenaga H."/>
            <person name="Fujihara N."/>
            <person name="Watanabe T."/>
            <person name="Hirose J."/>
            <person name="Kimura N."/>
            <person name="Yamazoe A."/>
            <person name="Hosoyama A."/>
            <person name="Shimodaira J."/>
            <person name="Furukawa K."/>
        </authorList>
    </citation>
    <scope>NUCLEOTIDE SEQUENCE [LARGE SCALE GENOMIC DNA]</scope>
    <source>
        <strain evidence="2 4">KF715</strain>
    </source>
</reference>
<evidence type="ECO:0000313" key="5">
    <source>
        <dbReference type="Proteomes" id="UP000516786"/>
    </source>
</evidence>
<dbReference type="InterPro" id="IPR017734">
    <property type="entry name" value="T6SS_SciN"/>
</dbReference>
<dbReference type="EMBL" id="CP061723">
    <property type="protein sequence ID" value="QOD00118.1"/>
    <property type="molecule type" value="Genomic_DNA"/>
</dbReference>
<dbReference type="Proteomes" id="UP000516786">
    <property type="component" value="Chromosome"/>
</dbReference>
<reference evidence="3 5" key="2">
    <citation type="submission" date="2020-09" db="EMBL/GenBank/DDBJ databases">
        <title>Co-existence of a novel multidrug-resistance efflux pump with carbapenem resistance gene blaVIM-2 in one megaplasmid in Pseudomonas putida.</title>
        <authorList>
            <person name="Peng K."/>
            <person name="Li R."/>
        </authorList>
    </citation>
    <scope>NUCLEOTIDE SEQUENCE [LARGE SCALE GENOMIC DNA]</scope>
    <source>
        <strain evidence="3 5">ZXPA-20</strain>
    </source>
</reference>
<proteinExistence type="predicted"/>
<dbReference type="PANTHER" id="PTHR37625:SF5">
    <property type="entry name" value="LIPOPROTEIN"/>
    <property type="match status" value="1"/>
</dbReference>
<keyword evidence="3" id="KW-0449">Lipoprotein</keyword>
<gene>
    <name evidence="3" type="primary">tssJ</name>
    <name evidence="3" type="ORF">ID616_10690</name>
    <name evidence="2" type="ORF">KF715C_ch22230</name>
</gene>
<evidence type="ECO:0000256" key="1">
    <source>
        <dbReference type="SAM" id="MobiDB-lite"/>
    </source>
</evidence>
<feature type="region of interest" description="Disordered" evidence="1">
    <location>
        <begin position="114"/>
        <end position="139"/>
    </location>
</feature>
<dbReference type="Proteomes" id="UP000218731">
    <property type="component" value="Chromosome 1"/>
</dbReference>
<evidence type="ECO:0000313" key="4">
    <source>
        <dbReference type="Proteomes" id="UP000218731"/>
    </source>
</evidence>
<sequence>MTRHPLLIAPLLLALVGLTGCTSLSRASQVVMDPSLPIGPPKDHATQVAFSINASPTLNGNPNSLDVADEQEPALEPSPYAVTLSAGDPYALTEKIGTLFEYLQVQFPAMSPVEMHDEDESDPARSPLEEGAPGSYDDPAVVLTLPRTTAVTSEPVATPIAIKILQLRDDSLLRNTVYQLLDQDPAKALRSTYIRGDDYLLRPGQFKYIPFEPIHAETRFVAVIGDYRGHENATWRQVLRIPPRGRQIMLSVLVNDTHILLKEED</sequence>
<dbReference type="AlphaFoldDB" id="A0A1L7NBG5"/>
<dbReference type="EMBL" id="AP015029">
    <property type="protein sequence ID" value="BAW22796.1"/>
    <property type="molecule type" value="Genomic_DNA"/>
</dbReference>
<dbReference type="InterPro" id="IPR038706">
    <property type="entry name" value="Type_VI_SciN-like_sf"/>
</dbReference>
<name>A0A1L7NBG5_PSEPU</name>
<dbReference type="RefSeq" id="WP_023048046.1">
    <property type="nucleotide sequence ID" value="NZ_AP015029.1"/>
</dbReference>
<accession>A0A1L7NBG5</accession>
<dbReference type="PROSITE" id="PS51257">
    <property type="entry name" value="PROKAR_LIPOPROTEIN"/>
    <property type="match status" value="1"/>
</dbReference>
<organism evidence="2 4">
    <name type="scientific">Pseudomonas putida</name>
    <name type="common">Arthrobacter siderocapsulatus</name>
    <dbReference type="NCBI Taxonomy" id="303"/>
    <lineage>
        <taxon>Bacteria</taxon>
        <taxon>Pseudomonadati</taxon>
        <taxon>Pseudomonadota</taxon>
        <taxon>Gammaproteobacteria</taxon>
        <taxon>Pseudomonadales</taxon>
        <taxon>Pseudomonadaceae</taxon>
        <taxon>Pseudomonas</taxon>
    </lineage>
</organism>
<dbReference type="Gene3D" id="2.60.40.4150">
    <property type="entry name" value="Type VI secretion system, lipoprotein SciN"/>
    <property type="match status" value="1"/>
</dbReference>
<dbReference type="Pfam" id="PF12790">
    <property type="entry name" value="T6SS-SciN"/>
    <property type="match status" value="1"/>
</dbReference>